<evidence type="ECO:0000313" key="3">
    <source>
        <dbReference type="Proteomes" id="UP001286456"/>
    </source>
</evidence>
<dbReference type="PANTHER" id="PTHR36721:SF1">
    <property type="entry name" value="OS04G0446401 PROTEIN"/>
    <property type="match status" value="1"/>
</dbReference>
<feature type="compositionally biased region" description="Basic and acidic residues" evidence="1">
    <location>
        <begin position="388"/>
        <end position="400"/>
    </location>
</feature>
<sequence length="776" mass="84517">MSSSHSSPYQKIQQYRQSRGGAKPLLSPPSSGEQELSTSPKASRKPRPWGRSSRDLSRDQVPPPEGGPQFTLTGPSTSSNSANPDAEKHHSVSASSTSSNHAEPDEPPPWDRSVDVYWTDQTVPLDEEAQRDFHAFQYNSVRLAGESSILSREEAMKWYDDSCEEDTPKSPKSIGKRAVRPPKQRKDVSRKDNCSYTLLPNRVRFMITKLVVESYNSGKAIRLNSPSFFDPIWPVNHAAEGEHYWSTDYFDSLQKVLTLLKGYTSVCFTMRVDFMTTLLLTRRFHLILSPFVTENSQPAAVLWMDKFGPLMKWITLEIDMTKLGGHWNPSSAGLDKSKSLERVGKLVEKFVERQLTRHGGTTLQSLVVLVRRYYGNRPVLETDSLSTKSDENEQPGKDSGGKPSPLTPAQESESGPSRRPSKLSPNPDTLTGPSSMTPQPAKGVPYCADSHLVVLDPIKKLRGTIDTLCIIGASKAYVSQVVLALRGEGQPAKAEDLSLYCHYRAPSCTYPFTPGQSSALDYGPKNGGVRIAKHTADPREWAGLYGCRLSQNVTVTKIDRSGGAAPYFKLSLKGTSSTKLIGAVAERKSASLNRPSSPLRSPTSPNTLAPPKPSIIPRASTKMKKPTPPSQIEWNIKKEKMEKEEYESSPGPQTSKDGADGKPGITTTSAVAVSPSSSSFSGSTSSGPSPSKIPVRVVLKKRSVSGGSRVGPKGVHMGPPLPPLPPPSQLKQPAAIEPSQPANTEKSGIKKFGTIVKKASKEVVSKGLSFSRRKSS</sequence>
<protein>
    <submittedName>
        <fullName evidence="2">Uncharacterized protein</fullName>
    </submittedName>
</protein>
<name>A0AAE0I597_9PEZI</name>
<keyword evidence="3" id="KW-1185">Reference proteome</keyword>
<comment type="caution">
    <text evidence="2">The sequence shown here is derived from an EMBL/GenBank/DDBJ whole genome shotgun (WGS) entry which is preliminary data.</text>
</comment>
<feature type="compositionally biased region" description="Polar residues" evidence="1">
    <location>
        <begin position="70"/>
        <end position="83"/>
    </location>
</feature>
<feature type="region of interest" description="Disordered" evidence="1">
    <location>
        <begin position="586"/>
        <end position="750"/>
    </location>
</feature>
<feature type="compositionally biased region" description="Low complexity" evidence="1">
    <location>
        <begin position="591"/>
        <end position="607"/>
    </location>
</feature>
<feature type="region of interest" description="Disordered" evidence="1">
    <location>
        <begin position="381"/>
        <end position="442"/>
    </location>
</feature>
<feature type="compositionally biased region" description="Polar residues" evidence="1">
    <location>
        <begin position="423"/>
        <end position="438"/>
    </location>
</feature>
<reference evidence="2" key="1">
    <citation type="journal article" date="2023" name="Mol. Phylogenet. Evol.">
        <title>Genome-scale phylogeny and comparative genomics of the fungal order Sordariales.</title>
        <authorList>
            <person name="Hensen N."/>
            <person name="Bonometti L."/>
            <person name="Westerberg I."/>
            <person name="Brannstrom I.O."/>
            <person name="Guillou S."/>
            <person name="Cros-Aarteil S."/>
            <person name="Calhoun S."/>
            <person name="Haridas S."/>
            <person name="Kuo A."/>
            <person name="Mondo S."/>
            <person name="Pangilinan J."/>
            <person name="Riley R."/>
            <person name="LaButti K."/>
            <person name="Andreopoulos B."/>
            <person name="Lipzen A."/>
            <person name="Chen C."/>
            <person name="Yan M."/>
            <person name="Daum C."/>
            <person name="Ng V."/>
            <person name="Clum A."/>
            <person name="Steindorff A."/>
            <person name="Ohm R.A."/>
            <person name="Martin F."/>
            <person name="Silar P."/>
            <person name="Natvig D.O."/>
            <person name="Lalanne C."/>
            <person name="Gautier V."/>
            <person name="Ament-Velasquez S.L."/>
            <person name="Kruys A."/>
            <person name="Hutchinson M.I."/>
            <person name="Powell A.J."/>
            <person name="Barry K."/>
            <person name="Miller A.N."/>
            <person name="Grigoriev I.V."/>
            <person name="Debuchy R."/>
            <person name="Gladieux P."/>
            <person name="Hiltunen Thoren M."/>
            <person name="Johannesson H."/>
        </authorList>
    </citation>
    <scope>NUCLEOTIDE SEQUENCE</scope>
    <source>
        <strain evidence="2">SMH4131-1</strain>
    </source>
</reference>
<feature type="region of interest" description="Disordered" evidence="1">
    <location>
        <begin position="1"/>
        <end position="114"/>
    </location>
</feature>
<dbReference type="EMBL" id="JAUEPO010000007">
    <property type="protein sequence ID" value="KAK3317811.1"/>
    <property type="molecule type" value="Genomic_DNA"/>
</dbReference>
<accession>A0AAE0I597</accession>
<dbReference type="AlphaFoldDB" id="A0AAE0I597"/>
<dbReference type="Proteomes" id="UP001286456">
    <property type="component" value="Unassembled WGS sequence"/>
</dbReference>
<dbReference type="PANTHER" id="PTHR36721">
    <property type="entry name" value="PROLINE-RICH FAMILY PROTEIN"/>
    <property type="match status" value="1"/>
</dbReference>
<reference evidence="2" key="2">
    <citation type="submission" date="2023-06" db="EMBL/GenBank/DDBJ databases">
        <authorList>
            <consortium name="Lawrence Berkeley National Laboratory"/>
            <person name="Haridas S."/>
            <person name="Hensen N."/>
            <person name="Bonometti L."/>
            <person name="Westerberg I."/>
            <person name="Brannstrom I.O."/>
            <person name="Guillou S."/>
            <person name="Cros-Aarteil S."/>
            <person name="Calhoun S."/>
            <person name="Kuo A."/>
            <person name="Mondo S."/>
            <person name="Pangilinan J."/>
            <person name="Riley R."/>
            <person name="Labutti K."/>
            <person name="Andreopoulos B."/>
            <person name="Lipzen A."/>
            <person name="Chen C."/>
            <person name="Yanf M."/>
            <person name="Daum C."/>
            <person name="Ng V."/>
            <person name="Clum A."/>
            <person name="Steindorff A."/>
            <person name="Ohm R."/>
            <person name="Martin F."/>
            <person name="Silar P."/>
            <person name="Natvig D."/>
            <person name="Lalanne C."/>
            <person name="Gautier V."/>
            <person name="Ament-Velasquez S.L."/>
            <person name="Kruys A."/>
            <person name="Hutchinson M.I."/>
            <person name="Powell A.J."/>
            <person name="Barry K."/>
            <person name="Miller A.N."/>
            <person name="Grigoriev I.V."/>
            <person name="Debuchy R."/>
            <person name="Gladieux P."/>
            <person name="Thoren M.H."/>
            <person name="Johannesson H."/>
        </authorList>
    </citation>
    <scope>NUCLEOTIDE SEQUENCE</scope>
    <source>
        <strain evidence="2">SMH4131-1</strain>
    </source>
</reference>
<evidence type="ECO:0000313" key="2">
    <source>
        <dbReference type="EMBL" id="KAK3317811.1"/>
    </source>
</evidence>
<feature type="compositionally biased region" description="Polar residues" evidence="1">
    <location>
        <begin position="28"/>
        <end position="41"/>
    </location>
</feature>
<feature type="compositionally biased region" description="Polar residues" evidence="1">
    <location>
        <begin position="1"/>
        <end position="17"/>
    </location>
</feature>
<proteinExistence type="predicted"/>
<feature type="region of interest" description="Disordered" evidence="1">
    <location>
        <begin position="161"/>
        <end position="191"/>
    </location>
</feature>
<feature type="compositionally biased region" description="Low complexity" evidence="1">
    <location>
        <begin position="666"/>
        <end position="690"/>
    </location>
</feature>
<feature type="compositionally biased region" description="Basic residues" evidence="1">
    <location>
        <begin position="174"/>
        <end position="183"/>
    </location>
</feature>
<organism evidence="2 3">
    <name type="scientific">Cercophora scortea</name>
    <dbReference type="NCBI Taxonomy" id="314031"/>
    <lineage>
        <taxon>Eukaryota</taxon>
        <taxon>Fungi</taxon>
        <taxon>Dikarya</taxon>
        <taxon>Ascomycota</taxon>
        <taxon>Pezizomycotina</taxon>
        <taxon>Sordariomycetes</taxon>
        <taxon>Sordariomycetidae</taxon>
        <taxon>Sordariales</taxon>
        <taxon>Lasiosphaeriaceae</taxon>
        <taxon>Cercophora</taxon>
    </lineage>
</organism>
<feature type="compositionally biased region" description="Pro residues" evidence="1">
    <location>
        <begin position="719"/>
        <end position="728"/>
    </location>
</feature>
<gene>
    <name evidence="2" type="ORF">B0T19DRAFT_298581</name>
</gene>
<evidence type="ECO:0000256" key="1">
    <source>
        <dbReference type="SAM" id="MobiDB-lite"/>
    </source>
</evidence>